<dbReference type="RefSeq" id="WP_197996932.1">
    <property type="nucleotide sequence ID" value="NZ_CP036266.1"/>
</dbReference>
<reference evidence="1 2" key="1">
    <citation type="submission" date="2019-02" db="EMBL/GenBank/DDBJ databases">
        <title>Deep-cultivation of Planctomycetes and their phenomic and genomic characterization uncovers novel biology.</title>
        <authorList>
            <person name="Wiegand S."/>
            <person name="Jogler M."/>
            <person name="Boedeker C."/>
            <person name="Pinto D."/>
            <person name="Vollmers J."/>
            <person name="Rivas-Marin E."/>
            <person name="Kohn T."/>
            <person name="Peeters S.H."/>
            <person name="Heuer A."/>
            <person name="Rast P."/>
            <person name="Oberbeckmann S."/>
            <person name="Bunk B."/>
            <person name="Jeske O."/>
            <person name="Meyerdierks A."/>
            <person name="Storesund J.E."/>
            <person name="Kallscheuer N."/>
            <person name="Luecker S."/>
            <person name="Lage O.M."/>
            <person name="Pohl T."/>
            <person name="Merkel B.J."/>
            <person name="Hornburger P."/>
            <person name="Mueller R.-W."/>
            <person name="Bruemmer F."/>
            <person name="Labrenz M."/>
            <person name="Spormann A.M."/>
            <person name="Op den Camp H."/>
            <person name="Overmann J."/>
            <person name="Amann R."/>
            <person name="Jetten M.S.M."/>
            <person name="Mascher T."/>
            <person name="Medema M.H."/>
            <person name="Devos D.P."/>
            <person name="Kaster A.-K."/>
            <person name="Ovreas L."/>
            <person name="Rohde M."/>
            <person name="Galperin M.Y."/>
            <person name="Jogler C."/>
        </authorList>
    </citation>
    <scope>NUCLEOTIDE SEQUENCE [LARGE SCALE GENOMIC DNA]</scope>
    <source>
        <strain evidence="1 2">HG66A1</strain>
    </source>
</reference>
<proteinExistence type="predicted"/>
<organism evidence="1 2">
    <name type="scientific">Gimesia chilikensis</name>
    <dbReference type="NCBI Taxonomy" id="2605989"/>
    <lineage>
        <taxon>Bacteria</taxon>
        <taxon>Pseudomonadati</taxon>
        <taxon>Planctomycetota</taxon>
        <taxon>Planctomycetia</taxon>
        <taxon>Planctomycetales</taxon>
        <taxon>Planctomycetaceae</taxon>
        <taxon>Gimesia</taxon>
    </lineage>
</organism>
<dbReference type="EMBL" id="CP036266">
    <property type="protein sequence ID" value="QDT18462.1"/>
    <property type="molecule type" value="Genomic_DNA"/>
</dbReference>
<evidence type="ECO:0000313" key="1">
    <source>
        <dbReference type="EMBL" id="QDT18462.1"/>
    </source>
</evidence>
<protein>
    <submittedName>
        <fullName evidence="1">Uncharacterized protein</fullName>
    </submittedName>
</protein>
<sequence length="101" mass="12170">MAKAVRKKTKKELAEPAFRKRMSTQAEVLMRAYAECEKLSQKRLQFILDVAENAWFRCFEHKDDNAALEKESRRWAKLRREFIKSVEKPREIHCFTCHLQR</sequence>
<accession>A0A517PGF8</accession>
<evidence type="ECO:0000313" key="2">
    <source>
        <dbReference type="Proteomes" id="UP000320421"/>
    </source>
</evidence>
<dbReference type="Proteomes" id="UP000320421">
    <property type="component" value="Chromosome"/>
</dbReference>
<name>A0A517PGF8_9PLAN</name>
<dbReference type="AlphaFoldDB" id="A0A517PGF8"/>
<keyword evidence="2" id="KW-1185">Reference proteome</keyword>
<gene>
    <name evidence="1" type="ORF">HG66A1_02230</name>
</gene>